<feature type="transmembrane region" description="Helical" evidence="6">
    <location>
        <begin position="145"/>
        <end position="167"/>
    </location>
</feature>
<keyword evidence="8" id="KW-1185">Reference proteome</keyword>
<proteinExistence type="predicted"/>
<dbReference type="PANTHER" id="PTHR23504">
    <property type="entry name" value="MAJOR FACILITATOR SUPERFAMILY DOMAIN-CONTAINING PROTEIN 10"/>
    <property type="match status" value="1"/>
</dbReference>
<dbReference type="AlphaFoldDB" id="A0A8J5EXH5"/>
<evidence type="ECO:0000313" key="8">
    <source>
        <dbReference type="Proteomes" id="UP000734854"/>
    </source>
</evidence>
<evidence type="ECO:0000256" key="5">
    <source>
        <dbReference type="ARBA" id="ARBA00023136"/>
    </source>
</evidence>
<reference evidence="7 8" key="1">
    <citation type="submission" date="2020-08" db="EMBL/GenBank/DDBJ databases">
        <title>Plant Genome Project.</title>
        <authorList>
            <person name="Zhang R.-G."/>
        </authorList>
    </citation>
    <scope>NUCLEOTIDE SEQUENCE [LARGE SCALE GENOMIC DNA]</scope>
    <source>
        <tissue evidence="7">Rhizome</tissue>
    </source>
</reference>
<feature type="transmembrane region" description="Helical" evidence="6">
    <location>
        <begin position="48"/>
        <end position="71"/>
    </location>
</feature>
<sequence length="258" mass="27677">MEKQIDGEDLRHLFACTFLFHFAVYMVLPAITDVTMDALCPGQDHCSLAIYLSGVHQAVSGLGALVVTPLVGNWSDKYGRKALLSLPMTAAIIPLVVLSSGRSKPYFYAYYVVKMLTAMFCEGSMQCLTLAYVADRVCVGKRASAFGVLSGISLSGFVSGTLVARFLPTSYTFQVSASVAGFAALYMKIFLAETDGGASLADEESTLPLCSGEGEPPPKLPALRNIPASSDMIAFLRSRSVTQAYYISPTSLLIHLLN</sequence>
<evidence type="ECO:0000256" key="6">
    <source>
        <dbReference type="SAM" id="Phobius"/>
    </source>
</evidence>
<feature type="transmembrane region" description="Helical" evidence="6">
    <location>
        <begin position="107"/>
        <end position="133"/>
    </location>
</feature>
<dbReference type="Gene3D" id="1.20.1250.20">
    <property type="entry name" value="MFS general substrate transporter like domains"/>
    <property type="match status" value="1"/>
</dbReference>
<keyword evidence="4 6" id="KW-1133">Transmembrane helix</keyword>
<keyword evidence="2" id="KW-0813">Transport</keyword>
<feature type="transmembrane region" description="Helical" evidence="6">
    <location>
        <begin position="12"/>
        <end position="28"/>
    </location>
</feature>
<keyword evidence="5 6" id="KW-0472">Membrane</keyword>
<gene>
    <name evidence="7" type="ORF">ZIOFF_065758</name>
</gene>
<name>A0A8J5EXH5_ZINOF</name>
<accession>A0A8J5EXH5</accession>
<evidence type="ECO:0000256" key="4">
    <source>
        <dbReference type="ARBA" id="ARBA00022989"/>
    </source>
</evidence>
<dbReference type="InterPro" id="IPR036259">
    <property type="entry name" value="MFS_trans_sf"/>
</dbReference>
<comment type="caution">
    <text evidence="7">The sequence shown here is derived from an EMBL/GenBank/DDBJ whole genome shotgun (WGS) entry which is preliminary data.</text>
</comment>
<organism evidence="7 8">
    <name type="scientific">Zingiber officinale</name>
    <name type="common">Ginger</name>
    <name type="synonym">Amomum zingiber</name>
    <dbReference type="NCBI Taxonomy" id="94328"/>
    <lineage>
        <taxon>Eukaryota</taxon>
        <taxon>Viridiplantae</taxon>
        <taxon>Streptophyta</taxon>
        <taxon>Embryophyta</taxon>
        <taxon>Tracheophyta</taxon>
        <taxon>Spermatophyta</taxon>
        <taxon>Magnoliopsida</taxon>
        <taxon>Liliopsida</taxon>
        <taxon>Zingiberales</taxon>
        <taxon>Zingiberaceae</taxon>
        <taxon>Zingiber</taxon>
    </lineage>
</organism>
<dbReference type="Proteomes" id="UP000734854">
    <property type="component" value="Unassembled WGS sequence"/>
</dbReference>
<dbReference type="GO" id="GO:0016020">
    <property type="term" value="C:membrane"/>
    <property type="evidence" value="ECO:0007669"/>
    <property type="project" value="UniProtKB-SubCell"/>
</dbReference>
<evidence type="ECO:0000256" key="2">
    <source>
        <dbReference type="ARBA" id="ARBA00022448"/>
    </source>
</evidence>
<dbReference type="InterPro" id="IPR011701">
    <property type="entry name" value="MFS"/>
</dbReference>
<evidence type="ECO:0000256" key="1">
    <source>
        <dbReference type="ARBA" id="ARBA00004141"/>
    </source>
</evidence>
<keyword evidence="3 6" id="KW-0812">Transmembrane</keyword>
<evidence type="ECO:0008006" key="9">
    <source>
        <dbReference type="Google" id="ProtNLM"/>
    </source>
</evidence>
<dbReference type="PANTHER" id="PTHR23504:SF1">
    <property type="entry name" value="GH21943P-RELATED"/>
    <property type="match status" value="1"/>
</dbReference>
<evidence type="ECO:0000313" key="7">
    <source>
        <dbReference type="EMBL" id="KAG6476516.1"/>
    </source>
</evidence>
<protein>
    <recommendedName>
        <fullName evidence="9">Major facilitator superfamily (MFS) profile domain-containing protein</fullName>
    </recommendedName>
</protein>
<evidence type="ECO:0000256" key="3">
    <source>
        <dbReference type="ARBA" id="ARBA00022692"/>
    </source>
</evidence>
<dbReference type="GO" id="GO:0022857">
    <property type="term" value="F:transmembrane transporter activity"/>
    <property type="evidence" value="ECO:0007669"/>
    <property type="project" value="InterPro"/>
</dbReference>
<feature type="transmembrane region" description="Helical" evidence="6">
    <location>
        <begin position="83"/>
        <end position="101"/>
    </location>
</feature>
<comment type="subcellular location">
    <subcellularLocation>
        <location evidence="1">Membrane</location>
        <topology evidence="1">Multi-pass membrane protein</topology>
    </subcellularLocation>
</comment>
<dbReference type="EMBL" id="JACMSC010000018">
    <property type="protein sequence ID" value="KAG6476516.1"/>
    <property type="molecule type" value="Genomic_DNA"/>
</dbReference>
<dbReference type="Pfam" id="PF07690">
    <property type="entry name" value="MFS_1"/>
    <property type="match status" value="1"/>
</dbReference>
<dbReference type="SUPFAM" id="SSF103473">
    <property type="entry name" value="MFS general substrate transporter"/>
    <property type="match status" value="1"/>
</dbReference>